<dbReference type="Proteomes" id="UP000599009">
    <property type="component" value="Unassembled WGS sequence"/>
</dbReference>
<gene>
    <name evidence="1" type="ORF">GCM10011394_05130</name>
</gene>
<sequence length="125" mass="13677">MEGSPQPAPPWQVDRWFNTPAPIDLAALRGRVVVLEAFQMLCPGCVSHGLPQAARVHAGFPPEQVAVVGLHTVFEHHGAMTPLALQAFLHEYRITFPVGVDRPGIDVPCRRPCVPTPCVARRAWS</sequence>
<evidence type="ECO:0000313" key="2">
    <source>
        <dbReference type="Proteomes" id="UP000599009"/>
    </source>
</evidence>
<comment type="caution">
    <text evidence="1">The sequence shown here is derived from an EMBL/GenBank/DDBJ whole genome shotgun (WGS) entry which is preliminary data.</text>
</comment>
<evidence type="ECO:0008006" key="3">
    <source>
        <dbReference type="Google" id="ProtNLM"/>
    </source>
</evidence>
<dbReference type="RefSeq" id="WP_229659086.1">
    <property type="nucleotide sequence ID" value="NZ_BMME01000001.1"/>
</dbReference>
<proteinExistence type="predicted"/>
<dbReference type="EMBL" id="BMME01000001">
    <property type="protein sequence ID" value="GGJ99005.1"/>
    <property type="molecule type" value="Genomic_DNA"/>
</dbReference>
<name>A0ABQ2E8I7_9GAMM</name>
<dbReference type="SUPFAM" id="SSF52833">
    <property type="entry name" value="Thioredoxin-like"/>
    <property type="match status" value="1"/>
</dbReference>
<dbReference type="InterPro" id="IPR036249">
    <property type="entry name" value="Thioredoxin-like_sf"/>
</dbReference>
<protein>
    <recommendedName>
        <fullName evidence="3">Redoxin domain-containing protein</fullName>
    </recommendedName>
</protein>
<evidence type="ECO:0000313" key="1">
    <source>
        <dbReference type="EMBL" id="GGJ99005.1"/>
    </source>
</evidence>
<dbReference type="Gene3D" id="3.40.30.10">
    <property type="entry name" value="Glutaredoxin"/>
    <property type="match status" value="1"/>
</dbReference>
<accession>A0ABQ2E8I7</accession>
<keyword evidence="2" id="KW-1185">Reference proteome</keyword>
<organism evidence="1 2">
    <name type="scientific">Luteimonas terricola</name>
    <dbReference type="NCBI Taxonomy" id="645597"/>
    <lineage>
        <taxon>Bacteria</taxon>
        <taxon>Pseudomonadati</taxon>
        <taxon>Pseudomonadota</taxon>
        <taxon>Gammaproteobacteria</taxon>
        <taxon>Lysobacterales</taxon>
        <taxon>Lysobacteraceae</taxon>
        <taxon>Luteimonas</taxon>
    </lineage>
</organism>
<reference evidence="2" key="1">
    <citation type="journal article" date="2019" name="Int. J. Syst. Evol. Microbiol.">
        <title>The Global Catalogue of Microorganisms (GCM) 10K type strain sequencing project: providing services to taxonomists for standard genome sequencing and annotation.</title>
        <authorList>
            <consortium name="The Broad Institute Genomics Platform"/>
            <consortium name="The Broad Institute Genome Sequencing Center for Infectious Disease"/>
            <person name="Wu L."/>
            <person name="Ma J."/>
        </authorList>
    </citation>
    <scope>NUCLEOTIDE SEQUENCE [LARGE SCALE GENOMIC DNA]</scope>
    <source>
        <strain evidence="2">CGMCC 1.8985</strain>
    </source>
</reference>